<keyword evidence="1" id="KW-0812">Transmembrane</keyword>
<organism evidence="2 3">
    <name type="scientific">Phytohabitans aurantiacus</name>
    <dbReference type="NCBI Taxonomy" id="3016789"/>
    <lineage>
        <taxon>Bacteria</taxon>
        <taxon>Bacillati</taxon>
        <taxon>Actinomycetota</taxon>
        <taxon>Actinomycetes</taxon>
        <taxon>Micromonosporales</taxon>
        <taxon>Micromonosporaceae</taxon>
    </lineage>
</organism>
<dbReference type="EMBL" id="BSDI01000007">
    <property type="protein sequence ID" value="GLH96379.1"/>
    <property type="molecule type" value="Genomic_DNA"/>
</dbReference>
<comment type="caution">
    <text evidence="2">The sequence shown here is derived from an EMBL/GenBank/DDBJ whole genome shotgun (WGS) entry which is preliminary data.</text>
</comment>
<name>A0ABQ5QQ84_9ACTN</name>
<reference evidence="2" key="1">
    <citation type="submission" date="2022-12" db="EMBL/GenBank/DDBJ databases">
        <title>New Phytohabitans aurantiacus sp. RD004123 nov., an actinomycete isolated from soil.</title>
        <authorList>
            <person name="Triningsih D.W."/>
            <person name="Harunari E."/>
            <person name="Igarashi Y."/>
        </authorList>
    </citation>
    <scope>NUCLEOTIDE SEQUENCE</scope>
    <source>
        <strain evidence="2">RD004123</strain>
    </source>
</reference>
<evidence type="ECO:0008006" key="4">
    <source>
        <dbReference type="Google" id="ProtNLM"/>
    </source>
</evidence>
<keyword evidence="3" id="KW-1185">Reference proteome</keyword>
<sequence length="232" mass="24702">MSTTDRDPTTRGTPAFGPDAAAILSAEHWSLLTARSLLLSEGQQRTTVFLTTLSAATVGIALLADASGFGRGALGFALVILPVVLFIGVATYIRLIQINRDEKQTVLAMNRLRNAYLAMRPELSPYFTTSPYDDERGFATSYSLVEPTTVRSSPYFLITTPTVVGTVDAAVAGTLVALAVLAVATPPTVVLILIGVAAFAAVWTGLFALQRRTLEPLRAIPRFPSPPPAEPE</sequence>
<dbReference type="RefSeq" id="WP_281893575.1">
    <property type="nucleotide sequence ID" value="NZ_BSDI01000007.1"/>
</dbReference>
<protein>
    <recommendedName>
        <fullName evidence="4">Sensor domain-containing protein</fullName>
    </recommendedName>
</protein>
<feature type="transmembrane region" description="Helical" evidence="1">
    <location>
        <begin position="48"/>
        <end position="67"/>
    </location>
</feature>
<feature type="transmembrane region" description="Helical" evidence="1">
    <location>
        <begin position="155"/>
        <end position="183"/>
    </location>
</feature>
<feature type="transmembrane region" description="Helical" evidence="1">
    <location>
        <begin position="73"/>
        <end position="93"/>
    </location>
</feature>
<keyword evidence="1" id="KW-0472">Membrane</keyword>
<keyword evidence="1" id="KW-1133">Transmembrane helix</keyword>
<dbReference type="Proteomes" id="UP001144280">
    <property type="component" value="Unassembled WGS sequence"/>
</dbReference>
<feature type="transmembrane region" description="Helical" evidence="1">
    <location>
        <begin position="189"/>
        <end position="209"/>
    </location>
</feature>
<gene>
    <name evidence="2" type="ORF">Pa4123_16530</name>
</gene>
<accession>A0ABQ5QQ84</accession>
<evidence type="ECO:0000313" key="2">
    <source>
        <dbReference type="EMBL" id="GLH96379.1"/>
    </source>
</evidence>
<evidence type="ECO:0000313" key="3">
    <source>
        <dbReference type="Proteomes" id="UP001144280"/>
    </source>
</evidence>
<proteinExistence type="predicted"/>
<evidence type="ECO:0000256" key="1">
    <source>
        <dbReference type="SAM" id="Phobius"/>
    </source>
</evidence>